<accession>A0A932GNX7</accession>
<dbReference type="Proteomes" id="UP000741360">
    <property type="component" value="Unassembled WGS sequence"/>
</dbReference>
<protein>
    <submittedName>
        <fullName evidence="1">Uncharacterized protein</fullName>
    </submittedName>
</protein>
<dbReference type="EMBL" id="JACPSX010000108">
    <property type="protein sequence ID" value="MBI3014631.1"/>
    <property type="molecule type" value="Genomic_DNA"/>
</dbReference>
<gene>
    <name evidence="1" type="ORF">HYY65_06145</name>
</gene>
<evidence type="ECO:0000313" key="1">
    <source>
        <dbReference type="EMBL" id="MBI3014631.1"/>
    </source>
</evidence>
<reference evidence="1" key="1">
    <citation type="submission" date="2020-07" db="EMBL/GenBank/DDBJ databases">
        <title>Huge and variable diversity of episymbiotic CPR bacteria and DPANN archaea in groundwater ecosystems.</title>
        <authorList>
            <person name="He C.Y."/>
            <person name="Keren R."/>
            <person name="Whittaker M."/>
            <person name="Farag I.F."/>
            <person name="Doudna J."/>
            <person name="Cate J.H.D."/>
            <person name="Banfield J.F."/>
        </authorList>
    </citation>
    <scope>NUCLEOTIDE SEQUENCE</scope>
    <source>
        <strain evidence="1">NC_groundwater_717_Ag_S-0.2um_59_8</strain>
    </source>
</reference>
<proteinExistence type="predicted"/>
<sequence>MKDISNLTIERTFLFRQDSIPFAGLLAPGTIERAFQPFRFGVAGTIIQEPSSGKILELQMANGSFDVDKEKSLIVGKLDISERKIHFTIGSTFEESEKFFRAVLDSISGATQVSMSPGTDILVSTIQTSCAVTLDFSFETFFSPRFLSFLQGQAQQLMSISVADVNVRPFKFSAEVSYAVKDESLHKHKIMVSNKPLVIEPRVNTPFEENRFFTSSPCDPETHFNLLRALEDSMR</sequence>
<name>A0A932GNX7_UNCTE</name>
<dbReference type="AlphaFoldDB" id="A0A932GNX7"/>
<organism evidence="1 2">
    <name type="scientific">Tectimicrobiota bacterium</name>
    <dbReference type="NCBI Taxonomy" id="2528274"/>
    <lineage>
        <taxon>Bacteria</taxon>
        <taxon>Pseudomonadati</taxon>
        <taxon>Nitrospinota/Tectimicrobiota group</taxon>
        <taxon>Candidatus Tectimicrobiota</taxon>
    </lineage>
</organism>
<comment type="caution">
    <text evidence="1">The sequence shown here is derived from an EMBL/GenBank/DDBJ whole genome shotgun (WGS) entry which is preliminary data.</text>
</comment>
<evidence type="ECO:0000313" key="2">
    <source>
        <dbReference type="Proteomes" id="UP000741360"/>
    </source>
</evidence>